<dbReference type="PANTHER" id="PTHR46429:SF1">
    <property type="entry name" value="23S RRNA (GUANOSINE-2'-O-)-METHYLTRANSFERASE RLMB"/>
    <property type="match status" value="1"/>
</dbReference>
<evidence type="ECO:0000256" key="2">
    <source>
        <dbReference type="ARBA" id="ARBA00022679"/>
    </source>
</evidence>
<dbReference type="GO" id="GO:0006396">
    <property type="term" value="P:RNA processing"/>
    <property type="evidence" value="ECO:0007669"/>
    <property type="project" value="InterPro"/>
</dbReference>
<proteinExistence type="predicted"/>
<dbReference type="Gene3D" id="3.40.1280.10">
    <property type="match status" value="1"/>
</dbReference>
<evidence type="ECO:0000259" key="3">
    <source>
        <dbReference type="Pfam" id="PF00588"/>
    </source>
</evidence>
<dbReference type="Pfam" id="PF00588">
    <property type="entry name" value="SpoU_methylase"/>
    <property type="match status" value="1"/>
</dbReference>
<dbReference type="Proteomes" id="UP000886744">
    <property type="component" value="Unassembled WGS sequence"/>
</dbReference>
<dbReference type="InterPro" id="IPR004441">
    <property type="entry name" value="rRNA_MeTrfase_TrmH"/>
</dbReference>
<keyword evidence="1 4" id="KW-0489">Methyltransferase</keyword>
<organism evidence="4 5">
    <name type="scientific">Candidatus Coprenecus avistercoris</name>
    <dbReference type="NCBI Taxonomy" id="2840730"/>
    <lineage>
        <taxon>Bacteria</taxon>
        <taxon>Pseudomonadati</taxon>
        <taxon>Bacteroidota</taxon>
        <taxon>Bacteroidia</taxon>
        <taxon>Bacteroidales</taxon>
        <taxon>Rikenellaceae</taxon>
        <taxon>Rikenellaceae incertae sedis</taxon>
        <taxon>Candidatus Coprenecus</taxon>
    </lineage>
</organism>
<dbReference type="EMBL" id="DVHI01000096">
    <property type="protein sequence ID" value="HIR63391.1"/>
    <property type="molecule type" value="Genomic_DNA"/>
</dbReference>
<sequence>MFRKLLNSELGRPAVEEYKALSKSPITVILDNVRSRHNIGSAFRTGDAFRIRGIVLCGISSTPPSPEIHKSALGAEFSVDWTYREDTVEAVRELKAKGYTVIGVEQTENSVSTDCFLLGERRLDPEKQYAVIFGNEVHGISQEAVDLCDFTLEIPQWGTKHSLNVSVAIGIVLYVLTPRD</sequence>
<gene>
    <name evidence="4" type="ORF">IAC94_07730</name>
</gene>
<evidence type="ECO:0000256" key="1">
    <source>
        <dbReference type="ARBA" id="ARBA00022603"/>
    </source>
</evidence>
<dbReference type="InterPro" id="IPR029028">
    <property type="entry name" value="Alpha/beta_knot_MTases"/>
</dbReference>
<protein>
    <submittedName>
        <fullName evidence="4">RNA methyltransferase</fullName>
    </submittedName>
</protein>
<dbReference type="AlphaFoldDB" id="A0A9D1E2Q7"/>
<dbReference type="SUPFAM" id="SSF75217">
    <property type="entry name" value="alpha/beta knot"/>
    <property type="match status" value="1"/>
</dbReference>
<feature type="domain" description="tRNA/rRNA methyltransferase SpoU type" evidence="3">
    <location>
        <begin position="26"/>
        <end position="174"/>
    </location>
</feature>
<dbReference type="GO" id="GO:0005829">
    <property type="term" value="C:cytosol"/>
    <property type="evidence" value="ECO:0007669"/>
    <property type="project" value="TreeGrafter"/>
</dbReference>
<dbReference type="PANTHER" id="PTHR46429">
    <property type="entry name" value="23S RRNA (GUANOSINE-2'-O-)-METHYLTRANSFERASE RLMB"/>
    <property type="match status" value="1"/>
</dbReference>
<comment type="caution">
    <text evidence="4">The sequence shown here is derived from an EMBL/GenBank/DDBJ whole genome shotgun (WGS) entry which is preliminary data.</text>
</comment>
<dbReference type="GO" id="GO:0003723">
    <property type="term" value="F:RNA binding"/>
    <property type="evidence" value="ECO:0007669"/>
    <property type="project" value="InterPro"/>
</dbReference>
<dbReference type="InterPro" id="IPR029026">
    <property type="entry name" value="tRNA_m1G_MTases_N"/>
</dbReference>
<reference evidence="4" key="2">
    <citation type="journal article" date="2021" name="PeerJ">
        <title>Extensive microbial diversity within the chicken gut microbiome revealed by metagenomics and culture.</title>
        <authorList>
            <person name="Gilroy R."/>
            <person name="Ravi A."/>
            <person name="Getino M."/>
            <person name="Pursley I."/>
            <person name="Horton D.L."/>
            <person name="Alikhan N.F."/>
            <person name="Baker D."/>
            <person name="Gharbi K."/>
            <person name="Hall N."/>
            <person name="Watson M."/>
            <person name="Adriaenssens E.M."/>
            <person name="Foster-Nyarko E."/>
            <person name="Jarju S."/>
            <person name="Secka A."/>
            <person name="Antonio M."/>
            <person name="Oren A."/>
            <person name="Chaudhuri R.R."/>
            <person name="La Ragione R."/>
            <person name="Hildebrand F."/>
            <person name="Pallen M.J."/>
        </authorList>
    </citation>
    <scope>NUCLEOTIDE SEQUENCE</scope>
    <source>
        <strain evidence="4">ChiHjej13B12-12457</strain>
    </source>
</reference>
<name>A0A9D1E2Q7_9BACT</name>
<dbReference type="InterPro" id="IPR001537">
    <property type="entry name" value="SpoU_MeTrfase"/>
</dbReference>
<dbReference type="GO" id="GO:0032259">
    <property type="term" value="P:methylation"/>
    <property type="evidence" value="ECO:0007669"/>
    <property type="project" value="UniProtKB-KW"/>
</dbReference>
<accession>A0A9D1E2Q7</accession>
<reference evidence="4" key="1">
    <citation type="submission" date="2020-10" db="EMBL/GenBank/DDBJ databases">
        <authorList>
            <person name="Gilroy R."/>
        </authorList>
    </citation>
    <scope>NUCLEOTIDE SEQUENCE</scope>
    <source>
        <strain evidence="4">ChiHjej13B12-12457</strain>
    </source>
</reference>
<dbReference type="CDD" id="cd18097">
    <property type="entry name" value="SpoU-like"/>
    <property type="match status" value="1"/>
</dbReference>
<dbReference type="GO" id="GO:0008173">
    <property type="term" value="F:RNA methyltransferase activity"/>
    <property type="evidence" value="ECO:0007669"/>
    <property type="project" value="InterPro"/>
</dbReference>
<evidence type="ECO:0000313" key="4">
    <source>
        <dbReference type="EMBL" id="HIR63391.1"/>
    </source>
</evidence>
<evidence type="ECO:0000313" key="5">
    <source>
        <dbReference type="Proteomes" id="UP000886744"/>
    </source>
</evidence>
<keyword evidence="2" id="KW-0808">Transferase</keyword>